<dbReference type="EMBL" id="VCQV01000002">
    <property type="protein sequence ID" value="TWP38679.1"/>
    <property type="molecule type" value="Genomic_DNA"/>
</dbReference>
<evidence type="ECO:0008006" key="5">
    <source>
        <dbReference type="Google" id="ProtNLM"/>
    </source>
</evidence>
<accession>A0A563E8P1</accession>
<reference evidence="3 4" key="2">
    <citation type="submission" date="2019-08" db="EMBL/GenBank/DDBJ databases">
        <title>Jejuicoccus antrihumi gen. nov., sp. nov., a new member of the family Dermacoccaceae isolated from a cave.</title>
        <authorList>
            <person name="Schumann P."/>
            <person name="Kim I.S."/>
        </authorList>
    </citation>
    <scope>NUCLEOTIDE SEQUENCE [LARGE SCALE GENOMIC DNA]</scope>
    <source>
        <strain evidence="3 4">C5-26</strain>
    </source>
</reference>
<proteinExistence type="predicted"/>
<comment type="caution">
    <text evidence="3">The sequence shown here is derived from an EMBL/GenBank/DDBJ whole genome shotgun (WGS) entry which is preliminary data.</text>
</comment>
<evidence type="ECO:0000256" key="2">
    <source>
        <dbReference type="SAM" id="SignalP"/>
    </source>
</evidence>
<dbReference type="RefSeq" id="WP_146315082.1">
    <property type="nucleotide sequence ID" value="NZ_VCQV01000002.1"/>
</dbReference>
<evidence type="ECO:0000313" key="3">
    <source>
        <dbReference type="EMBL" id="TWP38679.1"/>
    </source>
</evidence>
<dbReference type="OrthoDB" id="3479818at2"/>
<sequence>MQQHGYHLGIGGRRALGVSLAMAAAITLGGCASAPNNASSTSGSNSTSSATPLSAHAKNASSTKQHATASPSVSGGTAKRPANPLAGKAEPVIRNGKRPHPTLSAKPAAFDRTVSYSDGLSLTVKKIRHGVETGYGRGTFHGSPTTQLSVVMTNHTKKSINLQQVVVQMEYGAPARIAPPVYDDVASDFSGVLKSGASQTATYVFSVPTSLLGNVTMTVDMDSVHAAAMFTGSARN</sequence>
<feature type="region of interest" description="Disordered" evidence="1">
    <location>
        <begin position="35"/>
        <end position="108"/>
    </location>
</feature>
<feature type="compositionally biased region" description="Low complexity" evidence="1">
    <location>
        <begin position="35"/>
        <end position="55"/>
    </location>
</feature>
<protein>
    <recommendedName>
        <fullName evidence="5">DUF4352 domain-containing protein</fullName>
    </recommendedName>
</protein>
<name>A0A563E8P1_9MICO</name>
<dbReference type="Proteomes" id="UP000320244">
    <property type="component" value="Unassembled WGS sequence"/>
</dbReference>
<evidence type="ECO:0000313" key="4">
    <source>
        <dbReference type="Proteomes" id="UP000320244"/>
    </source>
</evidence>
<evidence type="ECO:0000256" key="1">
    <source>
        <dbReference type="SAM" id="MobiDB-lite"/>
    </source>
</evidence>
<reference evidence="3 4" key="1">
    <citation type="submission" date="2019-05" db="EMBL/GenBank/DDBJ databases">
        <authorList>
            <person name="Lee S.D."/>
        </authorList>
    </citation>
    <scope>NUCLEOTIDE SEQUENCE [LARGE SCALE GENOMIC DNA]</scope>
    <source>
        <strain evidence="3 4">C5-26</strain>
    </source>
</reference>
<keyword evidence="4" id="KW-1185">Reference proteome</keyword>
<organism evidence="3 4">
    <name type="scientific">Leekyejoonella antrihumi</name>
    <dbReference type="NCBI Taxonomy" id="1660198"/>
    <lineage>
        <taxon>Bacteria</taxon>
        <taxon>Bacillati</taxon>
        <taxon>Actinomycetota</taxon>
        <taxon>Actinomycetes</taxon>
        <taxon>Micrococcales</taxon>
        <taxon>Dermacoccaceae</taxon>
        <taxon>Leekyejoonella</taxon>
    </lineage>
</organism>
<keyword evidence="2" id="KW-0732">Signal</keyword>
<feature type="compositionally biased region" description="Polar residues" evidence="1">
    <location>
        <begin position="59"/>
        <end position="75"/>
    </location>
</feature>
<dbReference type="AlphaFoldDB" id="A0A563E8P1"/>
<gene>
    <name evidence="3" type="ORF">FGL98_02540</name>
</gene>
<feature type="signal peptide" evidence="2">
    <location>
        <begin position="1"/>
        <end position="23"/>
    </location>
</feature>
<feature type="chain" id="PRO_5039245353" description="DUF4352 domain-containing protein" evidence="2">
    <location>
        <begin position="24"/>
        <end position="236"/>
    </location>
</feature>